<comment type="subcellular location">
    <subcellularLocation>
        <location evidence="1">Cell membrane</location>
        <topology evidence="1">Multi-pass membrane protein</topology>
    </subcellularLocation>
</comment>
<dbReference type="GO" id="GO:0015171">
    <property type="term" value="F:amino acid transmembrane transporter activity"/>
    <property type="evidence" value="ECO:0007669"/>
    <property type="project" value="TreeGrafter"/>
</dbReference>
<evidence type="ECO:0000256" key="4">
    <source>
        <dbReference type="ARBA" id="ARBA00022989"/>
    </source>
</evidence>
<evidence type="ECO:0000313" key="7">
    <source>
        <dbReference type="EMBL" id="MBR0657176.1"/>
    </source>
</evidence>
<evidence type="ECO:0000256" key="2">
    <source>
        <dbReference type="ARBA" id="ARBA00022475"/>
    </source>
</evidence>
<organism evidence="7 8">
    <name type="scientific">Plastoroseomonas arctica</name>
    <dbReference type="NCBI Taxonomy" id="1509237"/>
    <lineage>
        <taxon>Bacteria</taxon>
        <taxon>Pseudomonadati</taxon>
        <taxon>Pseudomonadota</taxon>
        <taxon>Alphaproteobacteria</taxon>
        <taxon>Acetobacterales</taxon>
        <taxon>Acetobacteraceae</taxon>
        <taxon>Plastoroseomonas</taxon>
    </lineage>
</organism>
<dbReference type="PIRSF" id="PIRSF006324">
    <property type="entry name" value="LeuE"/>
    <property type="match status" value="1"/>
</dbReference>
<feature type="transmembrane region" description="Helical" evidence="6">
    <location>
        <begin position="40"/>
        <end position="63"/>
    </location>
</feature>
<evidence type="ECO:0000256" key="1">
    <source>
        <dbReference type="ARBA" id="ARBA00004651"/>
    </source>
</evidence>
<evidence type="ECO:0000256" key="5">
    <source>
        <dbReference type="ARBA" id="ARBA00023136"/>
    </source>
</evidence>
<feature type="transmembrane region" description="Helical" evidence="6">
    <location>
        <begin position="140"/>
        <end position="165"/>
    </location>
</feature>
<keyword evidence="4 6" id="KW-1133">Transmembrane helix</keyword>
<dbReference type="PANTHER" id="PTHR30086:SF20">
    <property type="entry name" value="ARGININE EXPORTER PROTEIN ARGO-RELATED"/>
    <property type="match status" value="1"/>
</dbReference>
<evidence type="ECO:0000313" key="8">
    <source>
        <dbReference type="Proteomes" id="UP001196068"/>
    </source>
</evidence>
<evidence type="ECO:0000256" key="3">
    <source>
        <dbReference type="ARBA" id="ARBA00022692"/>
    </source>
</evidence>
<dbReference type="GO" id="GO:0005886">
    <property type="term" value="C:plasma membrane"/>
    <property type="evidence" value="ECO:0007669"/>
    <property type="project" value="UniProtKB-SubCell"/>
</dbReference>
<gene>
    <name evidence="7" type="ORF">GXW79_19020</name>
</gene>
<reference evidence="7" key="2">
    <citation type="journal article" date="2021" name="Syst. Appl. Microbiol.">
        <title>Roseomonas hellenica sp. nov., isolated from roots of wild-growing Alkanna tinctoria.</title>
        <authorList>
            <person name="Rat A."/>
            <person name="Naranjo H.D."/>
            <person name="Lebbe L."/>
            <person name="Cnockaert M."/>
            <person name="Krigas N."/>
            <person name="Grigoriadou K."/>
            <person name="Maloupa E."/>
            <person name="Willems A."/>
        </authorList>
    </citation>
    <scope>NUCLEOTIDE SEQUENCE</scope>
    <source>
        <strain evidence="7">LMG 28251</strain>
    </source>
</reference>
<reference evidence="7" key="1">
    <citation type="submission" date="2020-01" db="EMBL/GenBank/DDBJ databases">
        <authorList>
            <person name="Rat A."/>
        </authorList>
    </citation>
    <scope>NUCLEOTIDE SEQUENCE</scope>
    <source>
        <strain evidence="7">LMG 28251</strain>
    </source>
</reference>
<dbReference type="Pfam" id="PF01810">
    <property type="entry name" value="LysE"/>
    <property type="match status" value="1"/>
</dbReference>
<feature type="transmembrane region" description="Helical" evidence="6">
    <location>
        <begin position="112"/>
        <end position="134"/>
    </location>
</feature>
<accession>A0AAF1KN57</accession>
<dbReference type="RefSeq" id="WP_211876037.1">
    <property type="nucleotide sequence ID" value="NZ_JAAEDH010000027.1"/>
</dbReference>
<proteinExistence type="predicted"/>
<dbReference type="AlphaFoldDB" id="A0AAF1KN57"/>
<sequence>MSVETWLGFLAAAAVLLAIPGPTILLVVGQALGGGRRAALPLVAGVAAGDLTAMTLSLAGLGALMAASAVAFTILKWAGAAYLIWLGVGMWRAKVGAAEAAPLAPRHAFREAWLVTALNPKSIVFFVAFVPQFIDPARPFLSQAAILVGSFVTLAALNALVYALLAARLSGAVRRPGVRRACNRVGGTMLIGAGVATAALRRA</sequence>
<keyword evidence="3 6" id="KW-0812">Transmembrane</keyword>
<protein>
    <submittedName>
        <fullName evidence="7">LysE family translocator</fullName>
    </submittedName>
</protein>
<dbReference type="PANTHER" id="PTHR30086">
    <property type="entry name" value="ARGININE EXPORTER PROTEIN ARGO"/>
    <property type="match status" value="1"/>
</dbReference>
<keyword evidence="2" id="KW-1003">Cell membrane</keyword>
<keyword evidence="5 6" id="KW-0472">Membrane</keyword>
<keyword evidence="8" id="KW-1185">Reference proteome</keyword>
<feature type="transmembrane region" description="Helical" evidence="6">
    <location>
        <begin position="6"/>
        <end position="28"/>
    </location>
</feature>
<feature type="transmembrane region" description="Helical" evidence="6">
    <location>
        <begin position="69"/>
        <end position="91"/>
    </location>
</feature>
<dbReference type="Proteomes" id="UP001196068">
    <property type="component" value="Unassembled WGS sequence"/>
</dbReference>
<dbReference type="InterPro" id="IPR001123">
    <property type="entry name" value="LeuE-type"/>
</dbReference>
<comment type="caution">
    <text evidence="7">The sequence shown here is derived from an EMBL/GenBank/DDBJ whole genome shotgun (WGS) entry which is preliminary data.</text>
</comment>
<name>A0AAF1KN57_9PROT</name>
<dbReference type="EMBL" id="JAAEDH010000027">
    <property type="protein sequence ID" value="MBR0657176.1"/>
    <property type="molecule type" value="Genomic_DNA"/>
</dbReference>
<evidence type="ECO:0000256" key="6">
    <source>
        <dbReference type="SAM" id="Phobius"/>
    </source>
</evidence>